<dbReference type="InterPro" id="IPR023631">
    <property type="entry name" value="Amidase_dom"/>
</dbReference>
<organism evidence="6 7">
    <name type="scientific">Corynebacterium glyciniphilum AJ 3170</name>
    <dbReference type="NCBI Taxonomy" id="1404245"/>
    <lineage>
        <taxon>Bacteria</taxon>
        <taxon>Bacillati</taxon>
        <taxon>Actinomycetota</taxon>
        <taxon>Actinomycetes</taxon>
        <taxon>Mycobacteriales</taxon>
        <taxon>Corynebacteriaceae</taxon>
        <taxon>Corynebacterium</taxon>
    </lineage>
</organism>
<evidence type="ECO:0000256" key="1">
    <source>
        <dbReference type="ARBA" id="ARBA00001311"/>
    </source>
</evidence>
<evidence type="ECO:0000256" key="4">
    <source>
        <dbReference type="SAM" id="MobiDB-lite"/>
    </source>
</evidence>
<dbReference type="GO" id="GO:0004040">
    <property type="term" value="F:amidase activity"/>
    <property type="evidence" value="ECO:0007669"/>
    <property type="project" value="UniProtKB-EC"/>
</dbReference>
<proteinExistence type="inferred from homology"/>
<name>X5ED84_9CORY</name>
<comment type="catalytic activity">
    <reaction evidence="1">
        <text>a monocarboxylic acid amide + H2O = a monocarboxylate + NH4(+)</text>
        <dbReference type="Rhea" id="RHEA:12020"/>
        <dbReference type="ChEBI" id="CHEBI:15377"/>
        <dbReference type="ChEBI" id="CHEBI:28938"/>
        <dbReference type="ChEBI" id="CHEBI:35757"/>
        <dbReference type="ChEBI" id="CHEBI:83628"/>
        <dbReference type="EC" id="3.5.1.4"/>
    </reaction>
</comment>
<dbReference type="RefSeq" id="WP_038549356.1">
    <property type="nucleotide sequence ID" value="NZ_CP006842.1"/>
</dbReference>
<dbReference type="Proteomes" id="UP000023703">
    <property type="component" value="Chromosome"/>
</dbReference>
<dbReference type="Gene3D" id="3.90.1300.10">
    <property type="entry name" value="Amidase signature (AS) domain"/>
    <property type="match status" value="1"/>
</dbReference>
<dbReference type="KEGG" id="cgy:CGLY_10755"/>
<evidence type="ECO:0000313" key="7">
    <source>
        <dbReference type="Proteomes" id="UP000023703"/>
    </source>
</evidence>
<dbReference type="EC" id="3.5.1.4" evidence="3"/>
<dbReference type="SUPFAM" id="SSF75304">
    <property type="entry name" value="Amidase signature (AS) enzymes"/>
    <property type="match status" value="1"/>
</dbReference>
<dbReference type="Pfam" id="PF01425">
    <property type="entry name" value="Amidase"/>
    <property type="match status" value="1"/>
</dbReference>
<dbReference type="PANTHER" id="PTHR11895">
    <property type="entry name" value="TRANSAMIDASE"/>
    <property type="match status" value="1"/>
</dbReference>
<feature type="domain" description="Amidase" evidence="5">
    <location>
        <begin position="57"/>
        <end position="415"/>
    </location>
</feature>
<sequence>MTLAHRLQSVEHRVRAVNDGHVTARDSADQHRREITRYEPRLKAWVELSDLDEPGAVPVDGPLAGLSVGVKDIIDVRGYPTRCGTPVSDVRPKVRDADCVARLRDLGATIQGKTVTTEYGYFSPGPTTNPFNDQATPGGSSSGSAASVGAGTIPFALGTQTAGSLTRPASFCGAAGLVLTQGTTSLAGVTGLSDTLDSLGFLARTVDDLSFVHHAFFNGVADGTKPESLNVADVSDTTVFLWEGSGMLNLDSTMMQLLRAVPGLLDELNIESTALNWDDHIRTLVDDHKTVMAYEAAAGLGARLGPSRTKVSAQLRQLFDDGDDVGERELTDALFRRDVSLTALSRCLGETGVIIGPAAKGPAPAMSTGTGSPELSRPWQLLGLPVLTVPGARTGTGMPLGIQIIGPRGSEGLLLQLGAVLEPLLRDLPSYSDTDGTPALKEMKW</sequence>
<feature type="region of interest" description="Disordered" evidence="4">
    <location>
        <begin position="124"/>
        <end position="145"/>
    </location>
</feature>
<evidence type="ECO:0000313" key="6">
    <source>
        <dbReference type="EMBL" id="AHW64596.1"/>
    </source>
</evidence>
<dbReference type="OrthoDB" id="182039at2"/>
<dbReference type="InterPro" id="IPR036928">
    <property type="entry name" value="AS_sf"/>
</dbReference>
<dbReference type="HOGENOM" id="CLU_009600_0_0_11"/>
<dbReference type="STRING" id="1404245.CGLY_10755"/>
<dbReference type="PANTHER" id="PTHR11895:SF7">
    <property type="entry name" value="GLUTAMYL-TRNA(GLN) AMIDOTRANSFERASE SUBUNIT A, MITOCHONDRIAL"/>
    <property type="match status" value="1"/>
</dbReference>
<dbReference type="EMBL" id="CP006842">
    <property type="protein sequence ID" value="AHW64596.1"/>
    <property type="molecule type" value="Genomic_DNA"/>
</dbReference>
<evidence type="ECO:0000256" key="2">
    <source>
        <dbReference type="ARBA" id="ARBA00009199"/>
    </source>
</evidence>
<reference evidence="6 7" key="1">
    <citation type="journal article" date="2015" name="Int. J. Syst. Evol. Microbiol.">
        <title>Revisiting Corynebacterium glyciniphilum (ex Kubota et al., 1972) sp. nov., nom. rev., isolated from putrefied banana.</title>
        <authorList>
            <person name="Al-Dilaimi A."/>
            <person name="Bednarz H."/>
            <person name="Lomker A."/>
            <person name="Niehaus K."/>
            <person name="Kalinowski J."/>
            <person name="Ruckert C."/>
        </authorList>
    </citation>
    <scope>NUCLEOTIDE SEQUENCE [LARGE SCALE GENOMIC DNA]</scope>
    <source>
        <strain evidence="6">AJ 3170</strain>
    </source>
</reference>
<accession>X5ED84</accession>
<dbReference type="InterPro" id="IPR000120">
    <property type="entry name" value="Amidase"/>
</dbReference>
<feature type="compositionally biased region" description="Polar residues" evidence="4">
    <location>
        <begin position="125"/>
        <end position="137"/>
    </location>
</feature>
<comment type="similarity">
    <text evidence="2">Belongs to the amidase family.</text>
</comment>
<gene>
    <name evidence="6" type="ORF">CGLY_10755</name>
</gene>
<evidence type="ECO:0000259" key="5">
    <source>
        <dbReference type="Pfam" id="PF01425"/>
    </source>
</evidence>
<dbReference type="AlphaFoldDB" id="X5ED84"/>
<protein>
    <recommendedName>
        <fullName evidence="3">amidase</fullName>
        <ecNumber evidence="3">3.5.1.4</ecNumber>
    </recommendedName>
</protein>
<keyword evidence="7" id="KW-1185">Reference proteome</keyword>
<evidence type="ECO:0000256" key="3">
    <source>
        <dbReference type="ARBA" id="ARBA00012922"/>
    </source>
</evidence>
<dbReference type="eggNOG" id="COG0154">
    <property type="taxonomic scope" value="Bacteria"/>
</dbReference>